<evidence type="ECO:0000256" key="1">
    <source>
        <dbReference type="ARBA" id="ARBA00022574"/>
    </source>
</evidence>
<dbReference type="PANTHER" id="PTHR14221:SF57">
    <property type="entry name" value="TRANSDUCIN_WD40 REPEAT-LIKE SUPERFAMILY PROTEIN"/>
    <property type="match status" value="1"/>
</dbReference>
<name>A0A6P6W4X4_COFAR</name>
<evidence type="ECO:0000313" key="6">
    <source>
        <dbReference type="RefSeq" id="XP_027110020.2"/>
    </source>
</evidence>
<dbReference type="PROSITE" id="PS50294">
    <property type="entry name" value="WD_REPEATS_REGION"/>
    <property type="match status" value="3"/>
</dbReference>
<organism evidence="5 6">
    <name type="scientific">Coffea arabica</name>
    <name type="common">Arabian coffee</name>
    <dbReference type="NCBI Taxonomy" id="13443"/>
    <lineage>
        <taxon>Eukaryota</taxon>
        <taxon>Viridiplantae</taxon>
        <taxon>Streptophyta</taxon>
        <taxon>Embryophyta</taxon>
        <taxon>Tracheophyta</taxon>
        <taxon>Spermatophyta</taxon>
        <taxon>Magnoliopsida</taxon>
        <taxon>eudicotyledons</taxon>
        <taxon>Gunneridae</taxon>
        <taxon>Pentapetalae</taxon>
        <taxon>asterids</taxon>
        <taxon>lamiids</taxon>
        <taxon>Gentianales</taxon>
        <taxon>Rubiaceae</taxon>
        <taxon>Ixoroideae</taxon>
        <taxon>Gardenieae complex</taxon>
        <taxon>Bertiereae - Coffeeae clade</taxon>
        <taxon>Coffeeae</taxon>
        <taxon>Coffea</taxon>
    </lineage>
</organism>
<dbReference type="OrthoDB" id="408728at2759"/>
<feature type="repeat" description="WD" evidence="3">
    <location>
        <begin position="423"/>
        <end position="458"/>
    </location>
</feature>
<reference evidence="5" key="1">
    <citation type="journal article" date="2025" name="Foods">
        <title>Unveiling the Microbial Signatures of Arabica Coffee Cherries: Insights into Ripeness Specific Diversity, Functional Traits, and Implications for Quality and Safety.</title>
        <authorList>
            <consortium name="RefSeq"/>
            <person name="Tenea G.N."/>
            <person name="Cifuentes V."/>
            <person name="Reyes P."/>
            <person name="Cevallos-Vallejos M."/>
        </authorList>
    </citation>
    <scope>NUCLEOTIDE SEQUENCE [LARGE SCALE GENOMIC DNA]</scope>
</reference>
<dbReference type="Gene3D" id="2.130.10.10">
    <property type="entry name" value="YVTN repeat-like/Quinoprotein amine dehydrogenase"/>
    <property type="match status" value="2"/>
</dbReference>
<sequence>MSSFTSDYEDDNEYRFFDAQESIASVSDSGLGCSRSHDFDSAFENWESVSFQYDVWMRSPRSVRERRRKFLGWMGVNLDRLPGDDCITQYGDMDVCRGQIDRVLEKSGAVLRNSIFEDEFSSSRSSVSSWSTDALDSLRELGTNESFMRGWTSDGRREGNTNELAENVQLSQTRVVGLNHLRTTEGVENTYRAQSVDQHFVAREMESNGNNAAIMDRFKSRWLRRIRSMTCMTSQPGHAENRGNNGSNSTGAAKVQRVKVRSTRKKLKELSALFKGQDIQAHEGSILTMKFSLDGQYLASAGEDKIVRVWQVVEDERANETDIPDIDPSCLYFTISHLSELAPLMVDKEKISKLKSIRKTSDSACIIFPPKVFRILEEPLHVFRGHTAEVLDLSWSKNNCLLSSSVDKTVRLWKVGCNQCLKVFPHSDYVTCAQFNPVNNDYFVTGSIDGKVRIWEISVQRVVDWSDVKDIITAVCYRPDGQGGIIGSMTGTCRFFNVAGDRLQVEAQTCLATKKKSPCKRITSFQFFPKDPSKVIVTCADSQVRILSGSNVIRKYRGSRSSGNQIFASCTSDGKHIISASEDCNVYMWNSFNLDDTSPSQPKNVRAFECFSGDASVAIPWFGLKRGDSDDMQQLSGIDRNSTDELPLSPTCFSLGHEFFLESIPRGSATWPEEKLPAAGSQAGMVESDHFTIMDCQFLFDKCPPLAWGWHCSQMIFWRDASFGIPSFCGFDLTE</sequence>
<dbReference type="Pfam" id="PF00400">
    <property type="entry name" value="WD40"/>
    <property type="match status" value="4"/>
</dbReference>
<keyword evidence="2" id="KW-0677">Repeat</keyword>
<protein>
    <submittedName>
        <fullName evidence="6">Uncharacterized protein isoform X1</fullName>
    </submittedName>
</protein>
<dbReference type="GeneID" id="113729902"/>
<accession>A0A6P6W4X4</accession>
<proteinExistence type="predicted"/>
<dbReference type="SUPFAM" id="SSF50978">
    <property type="entry name" value="WD40 repeat-like"/>
    <property type="match status" value="1"/>
</dbReference>
<dbReference type="SMART" id="SM00320">
    <property type="entry name" value="WD40"/>
    <property type="match status" value="6"/>
</dbReference>
<feature type="repeat" description="WD" evidence="3">
    <location>
        <begin position="383"/>
        <end position="423"/>
    </location>
</feature>
<dbReference type="PRINTS" id="PR00320">
    <property type="entry name" value="GPROTEINBRPT"/>
</dbReference>
<dbReference type="InterPro" id="IPR036322">
    <property type="entry name" value="WD40_repeat_dom_sf"/>
</dbReference>
<evidence type="ECO:0000313" key="5">
    <source>
        <dbReference type="Proteomes" id="UP001652660"/>
    </source>
</evidence>
<evidence type="ECO:0000256" key="2">
    <source>
        <dbReference type="ARBA" id="ARBA00022737"/>
    </source>
</evidence>
<dbReference type="PANTHER" id="PTHR14221">
    <property type="entry name" value="WD REPEAT DOMAIN 44"/>
    <property type="match status" value="1"/>
</dbReference>
<dbReference type="InterPro" id="IPR001680">
    <property type="entry name" value="WD40_rpt"/>
</dbReference>
<feature type="repeat" description="WD" evidence="3">
    <location>
        <begin position="279"/>
        <end position="320"/>
    </location>
</feature>
<dbReference type="InterPro" id="IPR040324">
    <property type="entry name" value="WDR44/Dgr2"/>
</dbReference>
<dbReference type="InterPro" id="IPR015943">
    <property type="entry name" value="WD40/YVTN_repeat-like_dom_sf"/>
</dbReference>
<dbReference type="AlphaFoldDB" id="A0A6P6W4X4"/>
<feature type="compositionally biased region" description="Polar residues" evidence="4">
    <location>
        <begin position="234"/>
        <end position="251"/>
    </location>
</feature>
<dbReference type="RefSeq" id="XP_027110020.2">
    <property type="nucleotide sequence ID" value="XM_027254219.2"/>
</dbReference>
<dbReference type="Proteomes" id="UP001652660">
    <property type="component" value="Chromosome 2e"/>
</dbReference>
<evidence type="ECO:0000256" key="3">
    <source>
        <dbReference type="PROSITE-ProRule" id="PRU00221"/>
    </source>
</evidence>
<evidence type="ECO:0000256" key="4">
    <source>
        <dbReference type="SAM" id="MobiDB-lite"/>
    </source>
</evidence>
<dbReference type="PROSITE" id="PS50082">
    <property type="entry name" value="WD_REPEATS_2"/>
    <property type="match status" value="3"/>
</dbReference>
<reference evidence="6" key="2">
    <citation type="submission" date="2025-08" db="UniProtKB">
        <authorList>
            <consortium name="RefSeq"/>
        </authorList>
    </citation>
    <scope>IDENTIFICATION</scope>
    <source>
        <tissue evidence="6">Leaves</tissue>
    </source>
</reference>
<feature type="region of interest" description="Disordered" evidence="4">
    <location>
        <begin position="234"/>
        <end position="258"/>
    </location>
</feature>
<keyword evidence="5" id="KW-1185">Reference proteome</keyword>
<gene>
    <name evidence="6" type="primary">LOC113729902</name>
</gene>
<dbReference type="InterPro" id="IPR020472">
    <property type="entry name" value="WD40_PAC1"/>
</dbReference>
<keyword evidence="1 3" id="KW-0853">WD repeat</keyword>